<dbReference type="Pfam" id="PF12784">
    <property type="entry name" value="PDDEXK_2"/>
    <property type="match status" value="1"/>
</dbReference>
<evidence type="ECO:0000313" key="1">
    <source>
        <dbReference type="EMBL" id="OIJ22385.1"/>
    </source>
</evidence>
<name>A0A1S2MFB9_9BACI</name>
<sequence>MQEELPINWLKPKNDFVFKLLFGSEDEGSNQLLLAFLNDVLDVPEGQSLAKVEILNPNLNKKFLKDKEAILDVRARVVGLGYINVEIQLTNQKNIHKRSLFYASRLYEGQLGEKGKYRTLTKVVAINLIDFNYFQSEDYRRCFGLKEDGTLEPFPDDLMKLHFFEMPKFRALDKNGKIATNDRMAKWLRFLTNTDDTRWEEMAKQDPMLELSVEKLRLASMDPEIRMQYEAREKALRDIESIRDDALEEGKLEGKLEGKEEGKEEVAQTMLREGMEISFVIRMTGLSREVVENLASKLKS</sequence>
<dbReference type="PANTHER" id="PTHR41317">
    <property type="entry name" value="PD-(D_E)XK NUCLEASE FAMILY TRANSPOSASE"/>
    <property type="match status" value="1"/>
</dbReference>
<dbReference type="STRING" id="472963.BKP45_07045"/>
<dbReference type="PANTHER" id="PTHR41317:SF1">
    <property type="entry name" value="PD-(D_E)XK NUCLEASE FAMILY TRANSPOSASE"/>
    <property type="match status" value="1"/>
</dbReference>
<evidence type="ECO:0008006" key="3">
    <source>
        <dbReference type="Google" id="ProtNLM"/>
    </source>
</evidence>
<dbReference type="NCBIfam" id="TIGR01784">
    <property type="entry name" value="T_den_put_tspse"/>
    <property type="match status" value="1"/>
</dbReference>
<reference evidence="1 2" key="1">
    <citation type="submission" date="2016-10" db="EMBL/GenBank/DDBJ databases">
        <title>Draft genome sequences of four alkaliphilic bacteria belonging to the Anaerobacillus genus.</title>
        <authorList>
            <person name="Bassil N.M."/>
            <person name="Lloyd J.R."/>
        </authorList>
    </citation>
    <scope>NUCLEOTIDE SEQUENCE [LARGE SCALE GENOMIC DNA]</scope>
    <source>
        <strain evidence="1 2">DSM 22531</strain>
    </source>
</reference>
<evidence type="ECO:0000313" key="2">
    <source>
        <dbReference type="Proteomes" id="UP000180057"/>
    </source>
</evidence>
<dbReference type="RefSeq" id="WP_071388940.1">
    <property type="nucleotide sequence ID" value="NZ_MLQS01000001.1"/>
</dbReference>
<dbReference type="EMBL" id="MLQS01000001">
    <property type="protein sequence ID" value="OIJ22385.1"/>
    <property type="molecule type" value="Genomic_DNA"/>
</dbReference>
<dbReference type="Proteomes" id="UP000180057">
    <property type="component" value="Unassembled WGS sequence"/>
</dbReference>
<gene>
    <name evidence="1" type="ORF">BKP45_07045</name>
</gene>
<dbReference type="InterPro" id="IPR010106">
    <property type="entry name" value="RpnA"/>
</dbReference>
<protein>
    <recommendedName>
        <fullName evidence="3">Transposase</fullName>
    </recommendedName>
</protein>
<accession>A0A1S2MFB9</accession>
<keyword evidence="2" id="KW-1185">Reference proteome</keyword>
<organism evidence="1 2">
    <name type="scientific">Anaerobacillus alkalidiazotrophicus</name>
    <dbReference type="NCBI Taxonomy" id="472963"/>
    <lineage>
        <taxon>Bacteria</taxon>
        <taxon>Bacillati</taxon>
        <taxon>Bacillota</taxon>
        <taxon>Bacilli</taxon>
        <taxon>Bacillales</taxon>
        <taxon>Bacillaceae</taxon>
        <taxon>Anaerobacillus</taxon>
    </lineage>
</organism>
<dbReference type="AlphaFoldDB" id="A0A1S2MFB9"/>
<comment type="caution">
    <text evidence="1">The sequence shown here is derived from an EMBL/GenBank/DDBJ whole genome shotgun (WGS) entry which is preliminary data.</text>
</comment>
<dbReference type="OrthoDB" id="1097360at2"/>
<proteinExistence type="predicted"/>